<dbReference type="AlphaFoldDB" id="A0A511MV90"/>
<evidence type="ECO:0000256" key="1">
    <source>
        <dbReference type="SAM" id="SignalP"/>
    </source>
</evidence>
<dbReference type="SUPFAM" id="SSF56601">
    <property type="entry name" value="beta-lactamase/transpeptidase-like"/>
    <property type="match status" value="1"/>
</dbReference>
<feature type="domain" description="Beta-lactamase-related" evidence="2">
    <location>
        <begin position="33"/>
        <end position="336"/>
    </location>
</feature>
<dbReference type="EMBL" id="BJXB01000001">
    <property type="protein sequence ID" value="GEM44492.1"/>
    <property type="molecule type" value="Genomic_DNA"/>
</dbReference>
<name>A0A511MV90_DEIC1</name>
<sequence length="446" mass="48307">MLTSLLTCGFLSSGALAQEAPTPPDYPGIVEAFAEARGFMGTVILEHDQKLLFRKSVGKADLEGPLSFVNRSVFPIGSLTKSFTAAAILKLQEDGKLNVTDTLSKFLPDFPGGEKITLQHLLTHTSGIGGLQDIENFDNVQRHALTLDQTIALFSSKPAHFEPGARFEYSNAGYLLLSKVVEVTSGQPFPLYVQSQILQPLGFKSTGFPTRTGIIPRLVKGYLFDGTTHQKAPYVDPELPSGGGGMASTGPELVRWLPLLLSGKVLKPETVQELITPRVPVGEGIHYAYGLQVGSQDGRDVVLHGGIISGHHALTLYFPKEKLSLLILSNVENAPVEELGKTLEKAHFGEPYTLPQKKTFVEVDPAVLQKHLGTYTLPDIGLTLTVVLKDGQLMMQDPAGNLYPLRAENANTFYQGEAGIQIRFTEDGNIELIDGGQTVPGKRVQP</sequence>
<evidence type="ECO:0000313" key="4">
    <source>
        <dbReference type="Proteomes" id="UP000321306"/>
    </source>
</evidence>
<dbReference type="PANTHER" id="PTHR46825">
    <property type="entry name" value="D-ALANYL-D-ALANINE-CARBOXYPEPTIDASE/ENDOPEPTIDASE AMPH"/>
    <property type="match status" value="1"/>
</dbReference>
<dbReference type="InterPro" id="IPR050491">
    <property type="entry name" value="AmpC-like"/>
</dbReference>
<dbReference type="Gene3D" id="3.40.710.10">
    <property type="entry name" value="DD-peptidase/beta-lactamase superfamily"/>
    <property type="match status" value="1"/>
</dbReference>
<accession>A0A511MV90</accession>
<protein>
    <recommendedName>
        <fullName evidence="2">Beta-lactamase-related domain-containing protein</fullName>
    </recommendedName>
</protein>
<dbReference type="Pfam" id="PF00144">
    <property type="entry name" value="Beta-lactamase"/>
    <property type="match status" value="1"/>
</dbReference>
<dbReference type="InterPro" id="IPR001466">
    <property type="entry name" value="Beta-lactam-related"/>
</dbReference>
<feature type="chain" id="PRO_5021892008" description="Beta-lactamase-related domain-containing protein" evidence="1">
    <location>
        <begin position="18"/>
        <end position="446"/>
    </location>
</feature>
<keyword evidence="4" id="KW-1185">Reference proteome</keyword>
<feature type="signal peptide" evidence="1">
    <location>
        <begin position="1"/>
        <end position="17"/>
    </location>
</feature>
<dbReference type="InterPro" id="IPR012338">
    <property type="entry name" value="Beta-lactam/transpept-like"/>
</dbReference>
<gene>
    <name evidence="3" type="ORF">DC3_01270</name>
</gene>
<reference evidence="3 4" key="1">
    <citation type="submission" date="2019-07" db="EMBL/GenBank/DDBJ databases">
        <title>Whole genome shotgun sequence of Deinococcus cellulosilyticus NBRC 106333.</title>
        <authorList>
            <person name="Hosoyama A."/>
            <person name="Uohara A."/>
            <person name="Ohji S."/>
            <person name="Ichikawa N."/>
        </authorList>
    </citation>
    <scope>NUCLEOTIDE SEQUENCE [LARGE SCALE GENOMIC DNA]</scope>
    <source>
        <strain evidence="3 4">NBRC 106333</strain>
    </source>
</reference>
<proteinExistence type="predicted"/>
<dbReference type="PANTHER" id="PTHR46825:SF9">
    <property type="entry name" value="BETA-LACTAMASE-RELATED DOMAIN-CONTAINING PROTEIN"/>
    <property type="match status" value="1"/>
</dbReference>
<keyword evidence="1" id="KW-0732">Signal</keyword>
<evidence type="ECO:0000259" key="2">
    <source>
        <dbReference type="Pfam" id="PF00144"/>
    </source>
</evidence>
<evidence type="ECO:0000313" key="3">
    <source>
        <dbReference type="EMBL" id="GEM44492.1"/>
    </source>
</evidence>
<dbReference type="Proteomes" id="UP000321306">
    <property type="component" value="Unassembled WGS sequence"/>
</dbReference>
<comment type="caution">
    <text evidence="3">The sequence shown here is derived from an EMBL/GenBank/DDBJ whole genome shotgun (WGS) entry which is preliminary data.</text>
</comment>
<organism evidence="3 4">
    <name type="scientific">Deinococcus cellulosilyticus (strain DSM 18568 / NBRC 106333 / KACC 11606 / 5516J-15)</name>
    <dbReference type="NCBI Taxonomy" id="1223518"/>
    <lineage>
        <taxon>Bacteria</taxon>
        <taxon>Thermotogati</taxon>
        <taxon>Deinococcota</taxon>
        <taxon>Deinococci</taxon>
        <taxon>Deinococcales</taxon>
        <taxon>Deinococcaceae</taxon>
        <taxon>Deinococcus</taxon>
    </lineage>
</organism>